<evidence type="ECO:0000256" key="10">
    <source>
        <dbReference type="ARBA" id="ARBA00048586"/>
    </source>
</evidence>
<evidence type="ECO:0000256" key="7">
    <source>
        <dbReference type="ARBA" id="ARBA00023098"/>
    </source>
</evidence>
<evidence type="ECO:0000256" key="5">
    <source>
        <dbReference type="ARBA" id="ARBA00022679"/>
    </source>
</evidence>
<keyword evidence="9 11" id="KW-1208">Phospholipid metabolism</keyword>
<keyword evidence="14" id="KW-1185">Reference proteome</keyword>
<keyword evidence="11" id="KW-0067">ATP-binding</keyword>
<name>A0A3P7QQB9_9BILA</name>
<evidence type="ECO:0000256" key="2">
    <source>
        <dbReference type="ARBA" id="ARBA00005042"/>
    </source>
</evidence>
<proteinExistence type="inferred from homology"/>
<dbReference type="PANTHER" id="PTHR12586">
    <property type="entry name" value="CDP-DIACYLGLYCEROL--SERINE O-PHOSPHATIDYLTRANSFERASE"/>
    <property type="match status" value="1"/>
</dbReference>
<dbReference type="AlphaFoldDB" id="A0A3P7QQB9"/>
<keyword evidence="6" id="KW-0677">Repeat</keyword>
<dbReference type="GO" id="GO:0032049">
    <property type="term" value="P:cardiolipin biosynthetic process"/>
    <property type="evidence" value="ECO:0007669"/>
    <property type="project" value="InterPro"/>
</dbReference>
<evidence type="ECO:0000256" key="11">
    <source>
        <dbReference type="RuleBase" id="RU365024"/>
    </source>
</evidence>
<dbReference type="PROSITE" id="PS50035">
    <property type="entry name" value="PLD"/>
    <property type="match status" value="1"/>
</dbReference>
<keyword evidence="5 11" id="KW-0808">Transferase</keyword>
<dbReference type="GO" id="GO:0008444">
    <property type="term" value="F:CDP-diacylglycerol-glycerol-3-phosphate 3-phosphatidyltransferase activity"/>
    <property type="evidence" value="ECO:0007669"/>
    <property type="project" value="UniProtKB-EC"/>
</dbReference>
<evidence type="ECO:0000256" key="8">
    <source>
        <dbReference type="ARBA" id="ARBA00023209"/>
    </source>
</evidence>
<comment type="function">
    <text evidence="1 11">Functions in the biosynthesis of the anionic phospholipids phosphatidylglycerol and cardiolipin.</text>
</comment>
<accession>A0A3P7QQB9</accession>
<organism evidence="13 14">
    <name type="scientific">Gongylonema pulchrum</name>
    <dbReference type="NCBI Taxonomy" id="637853"/>
    <lineage>
        <taxon>Eukaryota</taxon>
        <taxon>Metazoa</taxon>
        <taxon>Ecdysozoa</taxon>
        <taxon>Nematoda</taxon>
        <taxon>Chromadorea</taxon>
        <taxon>Rhabditida</taxon>
        <taxon>Spirurina</taxon>
        <taxon>Spiruromorpha</taxon>
        <taxon>Spiruroidea</taxon>
        <taxon>Gongylonematidae</taxon>
        <taxon>Gongylonema</taxon>
    </lineage>
</organism>
<dbReference type="Proteomes" id="UP000271098">
    <property type="component" value="Unassembled WGS sequence"/>
</dbReference>
<evidence type="ECO:0000313" key="14">
    <source>
        <dbReference type="Proteomes" id="UP000271098"/>
    </source>
</evidence>
<dbReference type="OrthoDB" id="10250191at2759"/>
<dbReference type="EC" id="2.7.8.5" evidence="11"/>
<keyword evidence="7 11" id="KW-0443">Lipid metabolism</keyword>
<comment type="subcellular location">
    <subcellularLocation>
        <location evidence="11">Mitochondrion</location>
    </subcellularLocation>
</comment>
<sequence length="101" mass="11381">MLIGFLGHFFSQVQQLEKALNRNPEIKMSILLDCLRGTRGGDQGSSASILKRLVPRASVYLFHTPYLRGLGRLLLPERVNEVIGLQHMKLLIFDNHVIITG</sequence>
<evidence type="ECO:0000256" key="6">
    <source>
        <dbReference type="ARBA" id="ARBA00022737"/>
    </source>
</evidence>
<evidence type="ECO:0000256" key="9">
    <source>
        <dbReference type="ARBA" id="ARBA00023264"/>
    </source>
</evidence>
<keyword evidence="11" id="KW-0496">Mitochondrion</keyword>
<dbReference type="SUPFAM" id="SSF56024">
    <property type="entry name" value="Phospholipase D/nuclease"/>
    <property type="match status" value="1"/>
</dbReference>
<dbReference type="Gene3D" id="3.30.870.10">
    <property type="entry name" value="Endonuclease Chain A"/>
    <property type="match status" value="1"/>
</dbReference>
<dbReference type="UniPathway" id="UPA00084">
    <property type="reaction ID" value="UER00503"/>
</dbReference>
<evidence type="ECO:0000256" key="3">
    <source>
        <dbReference type="ARBA" id="ARBA00010682"/>
    </source>
</evidence>
<evidence type="ECO:0000256" key="1">
    <source>
        <dbReference type="ARBA" id="ARBA00003537"/>
    </source>
</evidence>
<keyword evidence="11" id="KW-0547">Nucleotide-binding</keyword>
<reference evidence="13 14" key="1">
    <citation type="submission" date="2018-11" db="EMBL/GenBank/DDBJ databases">
        <authorList>
            <consortium name="Pathogen Informatics"/>
        </authorList>
    </citation>
    <scope>NUCLEOTIDE SEQUENCE [LARGE SCALE GENOMIC DNA]</scope>
</reference>
<comment type="catalytic activity">
    <reaction evidence="10 11">
        <text>a CDP-1,2-diacyl-sn-glycerol + sn-glycerol 3-phosphate = a 1,2-diacyl-sn-glycero-3-phospho-(1'-sn-glycero-3'-phosphate) + CMP + H(+)</text>
        <dbReference type="Rhea" id="RHEA:12593"/>
        <dbReference type="ChEBI" id="CHEBI:15378"/>
        <dbReference type="ChEBI" id="CHEBI:57597"/>
        <dbReference type="ChEBI" id="CHEBI:58332"/>
        <dbReference type="ChEBI" id="CHEBI:60110"/>
        <dbReference type="ChEBI" id="CHEBI:60377"/>
        <dbReference type="EC" id="2.7.8.5"/>
    </reaction>
</comment>
<dbReference type="GO" id="GO:0005524">
    <property type="term" value="F:ATP binding"/>
    <property type="evidence" value="ECO:0007669"/>
    <property type="project" value="UniProtKB-KW"/>
</dbReference>
<dbReference type="InterPro" id="IPR001736">
    <property type="entry name" value="PLipase_D/transphosphatidylase"/>
</dbReference>
<comment type="pathway">
    <text evidence="2 11">Phospholipid metabolism; phosphatidylglycerol biosynthesis; phosphatidylglycerol from CDP-diacylglycerol: step 1/2.</text>
</comment>
<evidence type="ECO:0000313" key="13">
    <source>
        <dbReference type="EMBL" id="VDN32179.1"/>
    </source>
</evidence>
<dbReference type="EMBL" id="UYRT01087111">
    <property type="protein sequence ID" value="VDN32179.1"/>
    <property type="molecule type" value="Genomic_DNA"/>
</dbReference>
<dbReference type="GO" id="GO:0005739">
    <property type="term" value="C:mitochondrion"/>
    <property type="evidence" value="ECO:0007669"/>
    <property type="project" value="UniProtKB-SubCell"/>
</dbReference>
<feature type="domain" description="PLD phosphodiesterase" evidence="12">
    <location>
        <begin position="82"/>
        <end position="101"/>
    </location>
</feature>
<evidence type="ECO:0000259" key="12">
    <source>
        <dbReference type="PROSITE" id="PS50035"/>
    </source>
</evidence>
<protein>
    <recommendedName>
        <fullName evidence="11">CDP-diacylglycerol--glycerol-3-phosphate 3-phosphatidyltransferase</fullName>
        <ecNumber evidence="11">2.7.8.5</ecNumber>
    </recommendedName>
</protein>
<keyword evidence="4 11" id="KW-0444">Lipid biosynthesis</keyword>
<gene>
    <name evidence="13" type="ORF">GPUH_LOCUS18642</name>
</gene>
<dbReference type="PANTHER" id="PTHR12586:SF1">
    <property type="entry name" value="CDP-DIACYLGLYCEROL--GLYCEROL-3-PHOSPHATE 3-PHOSPHATIDYLTRANSFERASE, MITOCHONDRIAL"/>
    <property type="match status" value="1"/>
</dbReference>
<keyword evidence="8 11" id="KW-0594">Phospholipid biosynthesis</keyword>
<dbReference type="InterPro" id="IPR016270">
    <property type="entry name" value="PGS1"/>
</dbReference>
<comment type="similarity">
    <text evidence="3 11">Belongs to the CDP-alcohol phosphatidyltransferase class-II family.</text>
</comment>
<evidence type="ECO:0000256" key="4">
    <source>
        <dbReference type="ARBA" id="ARBA00022516"/>
    </source>
</evidence>